<dbReference type="GO" id="GO:0031514">
    <property type="term" value="C:motile cilium"/>
    <property type="evidence" value="ECO:0007669"/>
    <property type="project" value="TreeGrafter"/>
</dbReference>
<evidence type="ECO:0000313" key="10">
    <source>
        <dbReference type="Proteomes" id="UP000321570"/>
    </source>
</evidence>
<dbReference type="AlphaFoldDB" id="A0A0R3S9P4"/>
<reference evidence="11" key="1">
    <citation type="submission" date="2017-02" db="UniProtKB">
        <authorList>
            <consortium name="WormBaseParasite"/>
        </authorList>
    </citation>
    <scope>IDENTIFICATION</scope>
</reference>
<keyword evidence="6" id="KW-0175">Coiled coil</keyword>
<dbReference type="OrthoDB" id="10254713at2759"/>
<sequence>MPMQNMTPSLRVALKTILSDTVQEFSMLHKSLSCFSDVLQIQSSENEHSDALLTELNQLFLGILIRLNEFHHGDLVCHSDGSCRKLNDNEGHLRAFLADLGSTINVFRTLESEIEQFGTFESLKSNYENSKSAMDMHVHLAKNVMDNDQLIKFLQEKIAASQEHFTKQIDLYDELIRKLKHELQEANQLSEMTYKYLNASYKERAEELNRIRNEESRALNDETQGYIQSLNAEKRVIYEDSSCMLSEIDAHTNRLKYLQSQTKVQDLTNNVENLVTNLSQLKVNHERLKNDFKEYNRVVIDYDAEQERIRQKEKHEQKLLVAIFKVQTWWRTMIVVRKIKVPTIQIRRKGRKGKH</sequence>
<dbReference type="PANTHER" id="PTHR14871:SF1">
    <property type="entry name" value="DYNEIN REGULATORY COMPLEX PROTEIN 9"/>
    <property type="match status" value="1"/>
</dbReference>
<keyword evidence="4" id="KW-0206">Cytoskeleton</keyword>
<proteinExistence type="predicted"/>
<dbReference type="Proteomes" id="UP000274504">
    <property type="component" value="Unassembled WGS sequence"/>
</dbReference>
<evidence type="ECO:0000313" key="7">
    <source>
        <dbReference type="EMBL" id="VDL18447.1"/>
    </source>
</evidence>
<dbReference type="GO" id="GO:0005737">
    <property type="term" value="C:cytoplasm"/>
    <property type="evidence" value="ECO:0007669"/>
    <property type="project" value="TreeGrafter"/>
</dbReference>
<dbReference type="InterPro" id="IPR042618">
    <property type="entry name" value="IQCG"/>
</dbReference>
<evidence type="ECO:0000313" key="11">
    <source>
        <dbReference type="WBParaSite" id="HDID_0000098501-mRNA-1"/>
    </source>
</evidence>
<dbReference type="EMBL" id="UYSG01000155">
    <property type="protein sequence ID" value="VDL18447.1"/>
    <property type="molecule type" value="Genomic_DNA"/>
</dbReference>
<evidence type="ECO:0000256" key="5">
    <source>
        <dbReference type="ARBA" id="ARBA00023273"/>
    </source>
</evidence>
<protein>
    <submittedName>
        <fullName evidence="11">Dynein regulatory complex protein 10</fullName>
    </submittedName>
</protein>
<dbReference type="CDD" id="cd23766">
    <property type="entry name" value="IQCG"/>
    <property type="match status" value="1"/>
</dbReference>
<accession>A0A0R3S9P4</accession>
<evidence type="ECO:0000256" key="6">
    <source>
        <dbReference type="SAM" id="Coils"/>
    </source>
</evidence>
<feature type="coiled-coil region" evidence="6">
    <location>
        <begin position="169"/>
        <end position="222"/>
    </location>
</feature>
<dbReference type="Proteomes" id="UP000321570">
    <property type="component" value="Unassembled WGS sequence"/>
</dbReference>
<evidence type="ECO:0000256" key="2">
    <source>
        <dbReference type="ARBA" id="ARBA00004316"/>
    </source>
</evidence>
<dbReference type="PANTHER" id="PTHR14871">
    <property type="entry name" value="DYNEIN REGULATORY COMPLEX PROTEIN 9"/>
    <property type="match status" value="1"/>
</dbReference>
<dbReference type="WBParaSite" id="HDID_0000098501-mRNA-1">
    <property type="protein sequence ID" value="HDID_0000098501-mRNA-1"/>
    <property type="gene ID" value="HDID_0000098501"/>
</dbReference>
<evidence type="ECO:0000313" key="9">
    <source>
        <dbReference type="Proteomes" id="UP000274504"/>
    </source>
</evidence>
<reference evidence="7 9" key="2">
    <citation type="submission" date="2018-11" db="EMBL/GenBank/DDBJ databases">
        <authorList>
            <consortium name="Pathogen Informatics"/>
        </authorList>
    </citation>
    <scope>NUCLEOTIDE SEQUENCE [LARGE SCALE GENOMIC DNA]</scope>
</reference>
<keyword evidence="10" id="KW-1185">Reference proteome</keyword>
<comment type="subcellular location">
    <subcellularLocation>
        <location evidence="2">Cell projection</location>
    </subcellularLocation>
    <subcellularLocation>
        <location evidence="1">Cytoplasm</location>
        <location evidence="1">Cytoskeleton</location>
    </subcellularLocation>
</comment>
<dbReference type="EMBL" id="CABIJS010000088">
    <property type="protein sequence ID" value="VUZ42396.1"/>
    <property type="molecule type" value="Genomic_DNA"/>
</dbReference>
<name>A0A0R3S9P4_HYMDI</name>
<keyword evidence="3" id="KW-0963">Cytoplasm</keyword>
<evidence type="ECO:0000256" key="4">
    <source>
        <dbReference type="ARBA" id="ARBA00023212"/>
    </source>
</evidence>
<evidence type="ECO:0000256" key="3">
    <source>
        <dbReference type="ARBA" id="ARBA00022490"/>
    </source>
</evidence>
<gene>
    <name evidence="7" type="ORF">HDID_LOCUS986</name>
    <name evidence="8" type="ORF">WMSIL1_LOCUS3055</name>
</gene>
<feature type="coiled-coil region" evidence="6">
    <location>
        <begin position="264"/>
        <end position="298"/>
    </location>
</feature>
<reference evidence="8 10" key="3">
    <citation type="submission" date="2019-07" db="EMBL/GenBank/DDBJ databases">
        <authorList>
            <person name="Jastrzebski P J."/>
            <person name="Paukszto L."/>
            <person name="Jastrzebski P J."/>
        </authorList>
    </citation>
    <scope>NUCLEOTIDE SEQUENCE [LARGE SCALE GENOMIC DNA]</scope>
    <source>
        <strain evidence="8 10">WMS-il1</strain>
    </source>
</reference>
<evidence type="ECO:0000313" key="8">
    <source>
        <dbReference type="EMBL" id="VUZ42396.1"/>
    </source>
</evidence>
<evidence type="ECO:0000256" key="1">
    <source>
        <dbReference type="ARBA" id="ARBA00004245"/>
    </source>
</evidence>
<dbReference type="GO" id="GO:0005856">
    <property type="term" value="C:cytoskeleton"/>
    <property type="evidence" value="ECO:0007669"/>
    <property type="project" value="UniProtKB-SubCell"/>
</dbReference>
<dbReference type="GO" id="GO:0044782">
    <property type="term" value="P:cilium organization"/>
    <property type="evidence" value="ECO:0007669"/>
    <property type="project" value="TreeGrafter"/>
</dbReference>
<keyword evidence="5" id="KW-0966">Cell projection</keyword>
<organism evidence="11">
    <name type="scientific">Hymenolepis diminuta</name>
    <name type="common">Rat tapeworm</name>
    <dbReference type="NCBI Taxonomy" id="6216"/>
    <lineage>
        <taxon>Eukaryota</taxon>
        <taxon>Metazoa</taxon>
        <taxon>Spiralia</taxon>
        <taxon>Lophotrochozoa</taxon>
        <taxon>Platyhelminthes</taxon>
        <taxon>Cestoda</taxon>
        <taxon>Eucestoda</taxon>
        <taxon>Cyclophyllidea</taxon>
        <taxon>Hymenolepididae</taxon>
        <taxon>Hymenolepis</taxon>
    </lineage>
</organism>